<evidence type="ECO:0000313" key="3">
    <source>
        <dbReference type="Proteomes" id="UP000620156"/>
    </source>
</evidence>
<dbReference type="RefSeq" id="WP_229820926.1">
    <property type="nucleotide sequence ID" value="NZ_BMQK01000003.1"/>
</dbReference>
<evidence type="ECO:0000256" key="1">
    <source>
        <dbReference type="SAM" id="MobiDB-lite"/>
    </source>
</evidence>
<gene>
    <name evidence="2" type="ORF">GCM10010145_20830</name>
</gene>
<accession>A0A918BA41</accession>
<feature type="compositionally biased region" description="Basic and acidic residues" evidence="1">
    <location>
        <begin position="93"/>
        <end position="118"/>
    </location>
</feature>
<organism evidence="2 3">
    <name type="scientific">Streptomyces ruber</name>
    <dbReference type="NCBI Taxonomy" id="83378"/>
    <lineage>
        <taxon>Bacteria</taxon>
        <taxon>Bacillati</taxon>
        <taxon>Actinomycetota</taxon>
        <taxon>Actinomycetes</taxon>
        <taxon>Kitasatosporales</taxon>
        <taxon>Streptomycetaceae</taxon>
        <taxon>Streptomyces</taxon>
    </lineage>
</organism>
<comment type="caution">
    <text evidence="2">The sequence shown here is derived from an EMBL/GenBank/DDBJ whole genome shotgun (WGS) entry which is preliminary data.</text>
</comment>
<proteinExistence type="predicted"/>
<reference evidence="2" key="2">
    <citation type="submission" date="2020-09" db="EMBL/GenBank/DDBJ databases">
        <authorList>
            <person name="Sun Q."/>
            <person name="Ohkuma M."/>
        </authorList>
    </citation>
    <scope>NUCLEOTIDE SEQUENCE</scope>
    <source>
        <strain evidence="2">JCM 3131</strain>
    </source>
</reference>
<name>A0A918BA41_9ACTN</name>
<evidence type="ECO:0000313" key="2">
    <source>
        <dbReference type="EMBL" id="GGQ51409.1"/>
    </source>
</evidence>
<dbReference type="Proteomes" id="UP000620156">
    <property type="component" value="Unassembled WGS sequence"/>
</dbReference>
<sequence>MAQQESSSSLPKPLRPAAAALRKVPGAGLVGRAAEGTLDRIGAVSPRGRRMVVYAGAGVLGVVGVVEWPVALTGAAVVWLTQPRPGDQDGEDEGARSADTAEKEPAAELEAPDKDKASGGHKASGKAKKSSGGGKPAGKAKSSGGGKAPAGRASSGGKKAKTKAASTNRPGVTARLRPEG</sequence>
<keyword evidence="3" id="KW-1185">Reference proteome</keyword>
<reference evidence="2" key="1">
    <citation type="journal article" date="2014" name="Int. J. Syst. Evol. Microbiol.">
        <title>Complete genome sequence of Corynebacterium casei LMG S-19264T (=DSM 44701T), isolated from a smear-ripened cheese.</title>
        <authorList>
            <consortium name="US DOE Joint Genome Institute (JGI-PGF)"/>
            <person name="Walter F."/>
            <person name="Albersmeier A."/>
            <person name="Kalinowski J."/>
            <person name="Ruckert C."/>
        </authorList>
    </citation>
    <scope>NUCLEOTIDE SEQUENCE</scope>
    <source>
        <strain evidence="2">JCM 3131</strain>
    </source>
</reference>
<dbReference type="EMBL" id="BMQK01000003">
    <property type="protein sequence ID" value="GGQ51409.1"/>
    <property type="molecule type" value="Genomic_DNA"/>
</dbReference>
<feature type="region of interest" description="Disordered" evidence="1">
    <location>
        <begin position="80"/>
        <end position="180"/>
    </location>
</feature>
<dbReference type="AlphaFoldDB" id="A0A918BA41"/>
<protein>
    <submittedName>
        <fullName evidence="2">Uncharacterized protein</fullName>
    </submittedName>
</protein>